<name>A0A8S3U1E0_MYTED</name>
<sequence length="291" mass="34303">MGLIVLNILADVLYDLLRPDKPHLPPRCECDITYLYRDLRKLNKNIPSNKWGGDWYDIHITDISIGDDIERIRHMRNELQHSKTFNLHDTRFTELCNIIADLLKRLQQHNKPSRLYTDHLNDILAKTISAEDVTLVENETDARLETAVEVELEQFTYDYYKNGCGQPEYKNTGNRYDYYTGCGQPEYKNTGNRYNYYTECGQPEYKNTENRYDYYTGCGKPEYKNTGNIYDYYNGCGQPEYKNTGNRYDYYTGCGQPEYKNTGNIYDYYNGCGQPEYKNTGNRYDYYNGCE</sequence>
<proteinExistence type="predicted"/>
<evidence type="ECO:0000313" key="3">
    <source>
        <dbReference type="Proteomes" id="UP000683360"/>
    </source>
</evidence>
<accession>A0A8S3U1E0</accession>
<protein>
    <recommendedName>
        <fullName evidence="1">DZIP3-like HEPN domain-containing protein</fullName>
    </recommendedName>
</protein>
<gene>
    <name evidence="2" type="ORF">MEDL_50138</name>
</gene>
<evidence type="ECO:0000313" key="2">
    <source>
        <dbReference type="EMBL" id="CAG2237692.1"/>
    </source>
</evidence>
<dbReference type="Proteomes" id="UP000683360">
    <property type="component" value="Unassembled WGS sequence"/>
</dbReference>
<keyword evidence="3" id="KW-1185">Reference proteome</keyword>
<organism evidence="2 3">
    <name type="scientific">Mytilus edulis</name>
    <name type="common">Blue mussel</name>
    <dbReference type="NCBI Taxonomy" id="6550"/>
    <lineage>
        <taxon>Eukaryota</taxon>
        <taxon>Metazoa</taxon>
        <taxon>Spiralia</taxon>
        <taxon>Lophotrochozoa</taxon>
        <taxon>Mollusca</taxon>
        <taxon>Bivalvia</taxon>
        <taxon>Autobranchia</taxon>
        <taxon>Pteriomorphia</taxon>
        <taxon>Mytilida</taxon>
        <taxon>Mytiloidea</taxon>
        <taxon>Mytilidae</taxon>
        <taxon>Mytilinae</taxon>
        <taxon>Mytilus</taxon>
    </lineage>
</organism>
<comment type="caution">
    <text evidence="2">The sequence shown here is derived from an EMBL/GenBank/DDBJ whole genome shotgun (WGS) entry which is preliminary data.</text>
</comment>
<dbReference type="InterPro" id="IPR041249">
    <property type="entry name" value="HEPN_DZIP3"/>
</dbReference>
<feature type="domain" description="DZIP3-like HEPN" evidence="1">
    <location>
        <begin position="13"/>
        <end position="110"/>
    </location>
</feature>
<dbReference type="Pfam" id="PF18738">
    <property type="entry name" value="HEPN_DZIP3"/>
    <property type="match status" value="1"/>
</dbReference>
<dbReference type="AlphaFoldDB" id="A0A8S3U1E0"/>
<dbReference type="EMBL" id="CAJPWZ010002400">
    <property type="protein sequence ID" value="CAG2237692.1"/>
    <property type="molecule type" value="Genomic_DNA"/>
</dbReference>
<evidence type="ECO:0000259" key="1">
    <source>
        <dbReference type="Pfam" id="PF18738"/>
    </source>
</evidence>
<reference evidence="2" key="1">
    <citation type="submission" date="2021-03" db="EMBL/GenBank/DDBJ databases">
        <authorList>
            <person name="Bekaert M."/>
        </authorList>
    </citation>
    <scope>NUCLEOTIDE SEQUENCE</scope>
</reference>